<feature type="compositionally biased region" description="Basic and acidic residues" evidence="6">
    <location>
        <begin position="32"/>
        <end position="48"/>
    </location>
</feature>
<sequence length="373" mass="41557">MDIFSLLAHPLSGTGQPDHCSGLHSDPAHLGADCHPRNHSAQPDRGKSVPDGSCPHPDGHRPSDRRLLSVHLSGAQDPARRHRRDALTAMNRLRIWWSKLRHYAGAVWAENIKEWKLELTYKADFARGLIDPVVYLLPYLLYGVALVGGRSSENLQRLVGTSDIITFITLGYVFIGFLNMALWAMGFSLRKEQFYGTLESVFAAPVPRWVFTMGMSLHSILHQLLMIAVQIVFILAVFSIRINPLGLLPTLLVIALMLVALYGIGMFMASFTLIFKQGWLVSEALSSILMILTPIAYPLAVLPAFMQQAALFVPTTYGILTARHFLMGEKISFTLNDALLRLALLSLLWVAFGLLVFALIERQTRRAGTLSHY</sequence>
<protein>
    <recommendedName>
        <fullName evidence="5">Transport permease protein</fullName>
    </recommendedName>
</protein>
<comment type="similarity">
    <text evidence="5">Belongs to the ABC-2 integral membrane protein family.</text>
</comment>
<evidence type="ECO:0000256" key="3">
    <source>
        <dbReference type="ARBA" id="ARBA00022989"/>
    </source>
</evidence>
<gene>
    <name evidence="8" type="ORF">ENP94_04450</name>
    <name evidence="9" type="ORF">ENS16_05295</name>
</gene>
<comment type="subcellular location">
    <subcellularLocation>
        <location evidence="5">Cell membrane</location>
        <topology evidence="5">Multi-pass membrane protein</topology>
    </subcellularLocation>
    <subcellularLocation>
        <location evidence="1">Membrane</location>
        <topology evidence="1">Multi-pass membrane protein</topology>
    </subcellularLocation>
</comment>
<keyword evidence="2 5" id="KW-0812">Transmembrane</keyword>
<feature type="domain" description="ABC transmembrane type-2" evidence="7">
    <location>
        <begin position="123"/>
        <end position="360"/>
    </location>
</feature>
<comment type="caution">
    <text evidence="9">The sequence shown here is derived from an EMBL/GenBank/DDBJ whole genome shotgun (WGS) entry which is preliminary data.</text>
</comment>
<evidence type="ECO:0000259" key="7">
    <source>
        <dbReference type="PROSITE" id="PS51012"/>
    </source>
</evidence>
<feature type="transmembrane region" description="Helical" evidence="5">
    <location>
        <begin position="279"/>
        <end position="299"/>
    </location>
</feature>
<feature type="transmembrane region" description="Helical" evidence="5">
    <location>
        <begin position="338"/>
        <end position="360"/>
    </location>
</feature>
<accession>A0A7C3IWY3</accession>
<keyword evidence="3 5" id="KW-1133">Transmembrane helix</keyword>
<dbReference type="Pfam" id="PF01061">
    <property type="entry name" value="ABC2_membrane"/>
    <property type="match status" value="1"/>
</dbReference>
<dbReference type="GO" id="GO:0005886">
    <property type="term" value="C:plasma membrane"/>
    <property type="evidence" value="ECO:0007669"/>
    <property type="project" value="UniProtKB-SubCell"/>
</dbReference>
<dbReference type="PROSITE" id="PS51012">
    <property type="entry name" value="ABC_TM2"/>
    <property type="match status" value="1"/>
</dbReference>
<evidence type="ECO:0000256" key="2">
    <source>
        <dbReference type="ARBA" id="ARBA00022692"/>
    </source>
</evidence>
<feature type="region of interest" description="Disordered" evidence="6">
    <location>
        <begin position="31"/>
        <end position="65"/>
    </location>
</feature>
<name>A0A7C3IWY3_UNCW3</name>
<keyword evidence="5" id="KW-0813">Transport</keyword>
<keyword evidence="5" id="KW-1003">Cell membrane</keyword>
<feature type="transmembrane region" description="Helical" evidence="5">
    <location>
        <begin position="305"/>
        <end position="326"/>
    </location>
</feature>
<proteinExistence type="inferred from homology"/>
<feature type="transmembrane region" description="Helical" evidence="5">
    <location>
        <begin position="164"/>
        <end position="185"/>
    </location>
</feature>
<reference evidence="9" key="1">
    <citation type="journal article" date="2020" name="mSystems">
        <title>Genome- and Community-Level Interaction Insights into Carbon Utilization and Element Cycling Functions of Hydrothermarchaeota in Hydrothermal Sediment.</title>
        <authorList>
            <person name="Zhou Z."/>
            <person name="Liu Y."/>
            <person name="Xu W."/>
            <person name="Pan J."/>
            <person name="Luo Z.H."/>
            <person name="Li M."/>
        </authorList>
    </citation>
    <scope>NUCLEOTIDE SEQUENCE [LARGE SCALE GENOMIC DNA]</scope>
    <source>
        <strain evidence="8">SpSt-265</strain>
        <strain evidence="9">SpSt-465</strain>
    </source>
</reference>
<evidence type="ECO:0000313" key="9">
    <source>
        <dbReference type="EMBL" id="HFJ54085.1"/>
    </source>
</evidence>
<evidence type="ECO:0000256" key="6">
    <source>
        <dbReference type="SAM" id="MobiDB-lite"/>
    </source>
</evidence>
<evidence type="ECO:0000256" key="1">
    <source>
        <dbReference type="ARBA" id="ARBA00004141"/>
    </source>
</evidence>
<dbReference type="EMBL" id="DSLG01000004">
    <property type="protein sequence ID" value="HEA87245.1"/>
    <property type="molecule type" value="Genomic_DNA"/>
</dbReference>
<dbReference type="PANTHER" id="PTHR43229:SF2">
    <property type="entry name" value="NODULATION PROTEIN J"/>
    <property type="match status" value="1"/>
</dbReference>
<organism evidence="9">
    <name type="scientific">candidate division WOR-3 bacterium</name>
    <dbReference type="NCBI Taxonomy" id="2052148"/>
    <lineage>
        <taxon>Bacteria</taxon>
        <taxon>Bacteria division WOR-3</taxon>
    </lineage>
</organism>
<feature type="transmembrane region" description="Helical" evidence="5">
    <location>
        <begin position="246"/>
        <end position="267"/>
    </location>
</feature>
<dbReference type="InterPro" id="IPR047817">
    <property type="entry name" value="ABC2_TM_bact-type"/>
</dbReference>
<dbReference type="InterPro" id="IPR051784">
    <property type="entry name" value="Nod_factor_ABC_transporter"/>
</dbReference>
<dbReference type="AlphaFoldDB" id="A0A7C3IWY3"/>
<feature type="transmembrane region" description="Helical" evidence="5">
    <location>
        <begin position="220"/>
        <end position="240"/>
    </location>
</feature>
<evidence type="ECO:0000313" key="8">
    <source>
        <dbReference type="EMBL" id="HEA87245.1"/>
    </source>
</evidence>
<dbReference type="GO" id="GO:0140359">
    <property type="term" value="F:ABC-type transporter activity"/>
    <property type="evidence" value="ECO:0007669"/>
    <property type="project" value="InterPro"/>
</dbReference>
<feature type="transmembrane region" description="Helical" evidence="5">
    <location>
        <begin position="125"/>
        <end position="144"/>
    </location>
</feature>
<evidence type="ECO:0000256" key="5">
    <source>
        <dbReference type="RuleBase" id="RU361157"/>
    </source>
</evidence>
<keyword evidence="4 5" id="KW-0472">Membrane</keyword>
<dbReference type="InterPro" id="IPR013525">
    <property type="entry name" value="ABC2_TM"/>
</dbReference>
<dbReference type="PANTHER" id="PTHR43229">
    <property type="entry name" value="NODULATION PROTEIN J"/>
    <property type="match status" value="1"/>
</dbReference>
<dbReference type="EMBL" id="DSTU01000007">
    <property type="protein sequence ID" value="HFJ54085.1"/>
    <property type="molecule type" value="Genomic_DNA"/>
</dbReference>
<evidence type="ECO:0000256" key="4">
    <source>
        <dbReference type="ARBA" id="ARBA00023136"/>
    </source>
</evidence>